<reference evidence="2 3" key="1">
    <citation type="submission" date="2019-12" db="EMBL/GenBank/DDBJ databases">
        <title>Maritimibacter sp. nov. sp. isolated from sea sand.</title>
        <authorList>
            <person name="Kim J."/>
            <person name="Jeong S.E."/>
            <person name="Jung H.S."/>
            <person name="Jeon C.O."/>
        </authorList>
    </citation>
    <scope>NUCLEOTIDE SEQUENCE [LARGE SCALE GENOMIC DNA]</scope>
    <source>
        <strain evidence="2 3">DP07</strain>
    </source>
</reference>
<accession>A0A845LVB8</accession>
<feature type="domain" description="Phasin" evidence="1">
    <location>
        <begin position="28"/>
        <end position="104"/>
    </location>
</feature>
<evidence type="ECO:0000313" key="3">
    <source>
        <dbReference type="Proteomes" id="UP000467322"/>
    </source>
</evidence>
<sequence length="140" mass="15837">MSKQKSKKPDTSKATAVPFEAMTNGFNVNQVMMESLRTMQATNAAGIQRINNEMLRFAIERLQEDQERLREMATPRDPATVAALWGSYFAMTAQEYAVEARRLWGEYFAEVFEGFDKARGEMQEALGVADTEEIMKSVPV</sequence>
<comment type="caution">
    <text evidence="2">The sequence shown here is derived from an EMBL/GenBank/DDBJ whole genome shotgun (WGS) entry which is preliminary data.</text>
</comment>
<dbReference type="Proteomes" id="UP000467322">
    <property type="component" value="Unassembled WGS sequence"/>
</dbReference>
<organism evidence="2 3">
    <name type="scientific">Maritimibacter harenae</name>
    <dbReference type="NCBI Taxonomy" id="2606218"/>
    <lineage>
        <taxon>Bacteria</taxon>
        <taxon>Pseudomonadati</taxon>
        <taxon>Pseudomonadota</taxon>
        <taxon>Alphaproteobacteria</taxon>
        <taxon>Rhodobacterales</taxon>
        <taxon>Roseobacteraceae</taxon>
        <taxon>Maritimibacter</taxon>
    </lineage>
</organism>
<gene>
    <name evidence="2" type="ORF">GQE99_02270</name>
</gene>
<dbReference type="InterPro" id="IPR018968">
    <property type="entry name" value="Phasin"/>
</dbReference>
<dbReference type="RefSeq" id="WP_161349959.1">
    <property type="nucleotide sequence ID" value="NZ_WTUX01000005.1"/>
</dbReference>
<name>A0A845LVB8_9RHOB</name>
<proteinExistence type="predicted"/>
<dbReference type="Pfam" id="PF09361">
    <property type="entry name" value="Phasin_2"/>
    <property type="match status" value="1"/>
</dbReference>
<evidence type="ECO:0000313" key="2">
    <source>
        <dbReference type="EMBL" id="MZR11840.1"/>
    </source>
</evidence>
<evidence type="ECO:0000259" key="1">
    <source>
        <dbReference type="Pfam" id="PF09361"/>
    </source>
</evidence>
<keyword evidence="3" id="KW-1185">Reference proteome</keyword>
<protein>
    <recommendedName>
        <fullName evidence="1">Phasin domain-containing protein</fullName>
    </recommendedName>
</protein>
<dbReference type="AlphaFoldDB" id="A0A845LVB8"/>
<dbReference type="EMBL" id="WTUX01000005">
    <property type="protein sequence ID" value="MZR11840.1"/>
    <property type="molecule type" value="Genomic_DNA"/>
</dbReference>